<feature type="transmembrane region" description="Helical" evidence="8">
    <location>
        <begin position="126"/>
        <end position="147"/>
    </location>
</feature>
<accession>A0A645GMM8</accession>
<feature type="transmembrane region" description="Helical" evidence="8">
    <location>
        <begin position="86"/>
        <end position="114"/>
    </location>
</feature>
<dbReference type="InterPro" id="IPR055348">
    <property type="entry name" value="DctQ"/>
</dbReference>
<proteinExistence type="predicted"/>
<name>A0A645GMM8_9ZZZZ</name>
<evidence type="ECO:0000256" key="8">
    <source>
        <dbReference type="SAM" id="Phobius"/>
    </source>
</evidence>
<evidence type="ECO:0000256" key="7">
    <source>
        <dbReference type="ARBA" id="ARBA00023136"/>
    </source>
</evidence>
<feature type="domain" description="Tripartite ATP-independent periplasmic transporters DctQ component" evidence="9">
    <location>
        <begin position="23"/>
        <end position="154"/>
    </location>
</feature>
<keyword evidence="2" id="KW-0813">Transport</keyword>
<feature type="transmembrane region" description="Helical" evidence="8">
    <location>
        <begin position="47"/>
        <end position="65"/>
    </location>
</feature>
<reference evidence="10" key="1">
    <citation type="submission" date="2019-08" db="EMBL/GenBank/DDBJ databases">
        <authorList>
            <person name="Kucharzyk K."/>
            <person name="Murdoch R.W."/>
            <person name="Higgins S."/>
            <person name="Loffler F."/>
        </authorList>
    </citation>
    <scope>NUCLEOTIDE SEQUENCE</scope>
</reference>
<keyword evidence="5 8" id="KW-0812">Transmembrane</keyword>
<dbReference type="EMBL" id="VSSQ01078386">
    <property type="protein sequence ID" value="MPN28201.1"/>
    <property type="molecule type" value="Genomic_DNA"/>
</dbReference>
<dbReference type="GO" id="GO:0005886">
    <property type="term" value="C:plasma membrane"/>
    <property type="evidence" value="ECO:0007669"/>
    <property type="project" value="UniProtKB-SubCell"/>
</dbReference>
<keyword evidence="6 8" id="KW-1133">Transmembrane helix</keyword>
<dbReference type="GO" id="GO:0015740">
    <property type="term" value="P:C4-dicarboxylate transport"/>
    <property type="evidence" value="ECO:0007669"/>
    <property type="project" value="TreeGrafter"/>
</dbReference>
<dbReference type="Pfam" id="PF04290">
    <property type="entry name" value="DctQ"/>
    <property type="match status" value="1"/>
</dbReference>
<gene>
    <name evidence="10" type="primary">siaT_29</name>
    <name evidence="10" type="ORF">SDC9_175641</name>
</gene>
<dbReference type="GO" id="GO:0022857">
    <property type="term" value="F:transmembrane transporter activity"/>
    <property type="evidence" value="ECO:0007669"/>
    <property type="project" value="TreeGrafter"/>
</dbReference>
<protein>
    <submittedName>
        <fullName evidence="10">Sialic acid TRAP transporter permease protein SiaT</fullName>
    </submittedName>
</protein>
<organism evidence="10">
    <name type="scientific">bioreactor metagenome</name>
    <dbReference type="NCBI Taxonomy" id="1076179"/>
    <lineage>
        <taxon>unclassified sequences</taxon>
        <taxon>metagenomes</taxon>
        <taxon>ecological metagenomes</taxon>
    </lineage>
</organism>
<evidence type="ECO:0000256" key="2">
    <source>
        <dbReference type="ARBA" id="ARBA00022448"/>
    </source>
</evidence>
<keyword evidence="3" id="KW-1003">Cell membrane</keyword>
<comment type="caution">
    <text evidence="10">The sequence shown here is derived from an EMBL/GenBank/DDBJ whole genome shotgun (WGS) entry which is preliminary data.</text>
</comment>
<evidence type="ECO:0000256" key="6">
    <source>
        <dbReference type="ARBA" id="ARBA00022989"/>
    </source>
</evidence>
<feature type="transmembrane region" description="Helical" evidence="8">
    <location>
        <begin position="14"/>
        <end position="35"/>
    </location>
</feature>
<keyword evidence="7 8" id="KW-0472">Membrane</keyword>
<dbReference type="PANTHER" id="PTHR35011:SF2">
    <property type="entry name" value="2,3-DIKETO-L-GULONATE TRAP TRANSPORTER SMALL PERMEASE PROTEIN YIAM"/>
    <property type="match status" value="1"/>
</dbReference>
<evidence type="ECO:0000259" key="9">
    <source>
        <dbReference type="Pfam" id="PF04290"/>
    </source>
</evidence>
<comment type="subcellular location">
    <subcellularLocation>
        <location evidence="1">Cell inner membrane</location>
        <topology evidence="1">Multi-pass membrane protein</topology>
    </subcellularLocation>
</comment>
<dbReference type="PANTHER" id="PTHR35011">
    <property type="entry name" value="2,3-DIKETO-L-GULONATE TRAP TRANSPORTER SMALL PERMEASE PROTEIN YIAM"/>
    <property type="match status" value="1"/>
</dbReference>
<evidence type="ECO:0000256" key="5">
    <source>
        <dbReference type="ARBA" id="ARBA00022692"/>
    </source>
</evidence>
<keyword evidence="4" id="KW-0997">Cell inner membrane</keyword>
<evidence type="ECO:0000313" key="10">
    <source>
        <dbReference type="EMBL" id="MPN28201.1"/>
    </source>
</evidence>
<dbReference type="InterPro" id="IPR007387">
    <property type="entry name" value="TRAP_DctQ"/>
</dbReference>
<evidence type="ECO:0000256" key="1">
    <source>
        <dbReference type="ARBA" id="ARBA00004429"/>
    </source>
</evidence>
<evidence type="ECO:0000256" key="4">
    <source>
        <dbReference type="ARBA" id="ARBA00022519"/>
    </source>
</evidence>
<evidence type="ECO:0000256" key="3">
    <source>
        <dbReference type="ARBA" id="ARBA00022475"/>
    </source>
</evidence>
<dbReference type="AlphaFoldDB" id="A0A645GMM8"/>
<sequence length="162" mass="19172">MRIVKFLNKHLEEYLILIFFSAMTLLILCQIVFRYVFSMPLAWTEELARYIFIWLIYIGASYAIVLNKHLKVEIILVLLNDKKKRYLSLLSNFFFMIFSVIIVYYGVLMVYTMLFVRKQNSPVLKIPMGIIYSAVPFCAFLMLIRIIQHSILLIKKGKKAEQ</sequence>